<dbReference type="EMBL" id="CP049772">
    <property type="protein sequence ID" value="UNL81536.1"/>
    <property type="molecule type" value="Genomic_DNA"/>
</dbReference>
<protein>
    <submittedName>
        <fullName evidence="1">Uncharacterized protein</fullName>
    </submittedName>
</protein>
<proteinExistence type="predicted"/>
<dbReference type="RefSeq" id="WP_032737669.1">
    <property type="nucleotide sequence ID" value="NZ_BNGZ01000007.1"/>
</dbReference>
<organism evidence="1 2">
    <name type="scientific">Bifidobacterium longum subsp. longum</name>
    <dbReference type="NCBI Taxonomy" id="1679"/>
    <lineage>
        <taxon>Bacteria</taxon>
        <taxon>Bacillati</taxon>
        <taxon>Actinomycetota</taxon>
        <taxon>Actinomycetes</taxon>
        <taxon>Bifidobacteriales</taxon>
        <taxon>Bifidobacteriaceae</taxon>
        <taxon>Bifidobacterium</taxon>
    </lineage>
</organism>
<gene>
    <name evidence="1" type="ORF">G8B11_03860</name>
</gene>
<dbReference type="Proteomes" id="UP000829452">
    <property type="component" value="Chromosome"/>
</dbReference>
<dbReference type="AlphaFoldDB" id="A0A837U1W5"/>
<dbReference type="Pfam" id="PF14253">
    <property type="entry name" value="AbiH"/>
    <property type="match status" value="1"/>
</dbReference>
<evidence type="ECO:0000313" key="2">
    <source>
        <dbReference type="Proteomes" id="UP000829452"/>
    </source>
</evidence>
<name>A0A837U1W5_BIFLL</name>
<accession>A0A837U1W5</accession>
<sequence length="401" mass="46013">MTYSQIIVLGNGFDLAQHIPSSYSAFFRDRYTKYRESFKKAIMPRVTYQVNVEDPCVWDYLFIAWHDTSKKLDDWKDVESAIKEWVIGKGSISLNDALNYWTILSVKPSRPDAVVNAYLKIQKYVNEHSSNIDFSVLNYFNTSADLDDEGSEDPVEILRVKLLDFFAKELHVIEDAFTRYLIRVQGNPSYDSSSRNIYKAMAETGTDIPLDEQSNVILSFNYTTPLLQSPREESIYYHRNVHGDVDRFSDESHGGYDYHVIFGIDGQAHMDEPGVYQFTKTARVLKLRRQYLTGEMAGRSIFDAQSNGSDIAEVKFFGHSLGEADYSYFQSLFDQIDLYGGETKLTFFGTLSYPANYDAIIRLMTEYGKTIVPEAHGRNLLHKLLLEDRLKIATFDTKIVA</sequence>
<reference evidence="1" key="1">
    <citation type="submission" date="2020-02" db="EMBL/GenBank/DDBJ databases">
        <title>The Isolation and identification of Lactobacillus and Bifidobacterium species from dairy as potential probiotics for calf scour mitigation.</title>
        <authorList>
            <person name="Dhadda K."/>
            <person name="Guan L."/>
            <person name="Chen Y."/>
            <person name="Malmuthuge N."/>
        </authorList>
    </citation>
    <scope>NUCLEOTIDE SEQUENCE</scope>
    <source>
        <strain evidence="1">B1</strain>
    </source>
</reference>
<evidence type="ECO:0000313" key="1">
    <source>
        <dbReference type="EMBL" id="UNL81536.1"/>
    </source>
</evidence>
<dbReference type="InterPro" id="IPR025935">
    <property type="entry name" value="AbiH"/>
</dbReference>